<organism evidence="1 2">
    <name type="scientific">Aeromicrobium wangtongii</name>
    <dbReference type="NCBI Taxonomy" id="2969247"/>
    <lineage>
        <taxon>Bacteria</taxon>
        <taxon>Bacillati</taxon>
        <taxon>Actinomycetota</taxon>
        <taxon>Actinomycetes</taxon>
        <taxon>Propionibacteriales</taxon>
        <taxon>Nocardioidaceae</taxon>
        <taxon>Aeromicrobium</taxon>
    </lineage>
</organism>
<dbReference type="InterPro" id="IPR051604">
    <property type="entry name" value="Ergot_Alk_Oxidoreductase"/>
</dbReference>
<dbReference type="PANTHER" id="PTHR43162">
    <property type="match status" value="1"/>
</dbReference>
<name>A0ABY5M5Z4_9ACTN</name>
<dbReference type="RefSeq" id="WP_232399605.1">
    <property type="nucleotide sequence ID" value="NZ_CP102173.1"/>
</dbReference>
<dbReference type="Gene3D" id="3.90.25.10">
    <property type="entry name" value="UDP-galactose 4-epimerase, domain 1"/>
    <property type="match status" value="1"/>
</dbReference>
<keyword evidence="2" id="KW-1185">Reference proteome</keyword>
<gene>
    <name evidence="1" type="ORF">NQV15_09620</name>
</gene>
<dbReference type="Proteomes" id="UP001316184">
    <property type="component" value="Chromosome"/>
</dbReference>
<dbReference type="EMBL" id="CP102173">
    <property type="protein sequence ID" value="UUP12118.1"/>
    <property type="molecule type" value="Genomic_DNA"/>
</dbReference>
<sequence>MTSLMTAVLSGTGTTGRRVVARLAALDIPVRSGSRRGTPRFDWADESTWPAVLAGVGAVYLAYHPDMAAPGAAEAIRTLSHIARDAGVERLVLLSGRGEEDGWPTEQAVRDSGVAWTILRSSWFSQNFSESFLLDDILAGQLTLPTGTVTEPFVDADDLADAAVAALTRPEHAGRTYELTGPRLLTFGDAVEEIAGASGRPISFVPVSTPEFAAGLAEQAVPADLVEFLTHLFTKVLDGRNSHLTGDLEQVLGRSPRDFRDYATATAATEVWAVSA</sequence>
<accession>A0ABY5M5Z4</accession>
<evidence type="ECO:0000313" key="1">
    <source>
        <dbReference type="EMBL" id="UUP12118.1"/>
    </source>
</evidence>
<dbReference type="Gene3D" id="3.40.50.720">
    <property type="entry name" value="NAD(P)-binding Rossmann-like Domain"/>
    <property type="match status" value="1"/>
</dbReference>
<proteinExistence type="predicted"/>
<dbReference type="PANTHER" id="PTHR43162:SF1">
    <property type="entry name" value="PRESTALK A DIFFERENTIATION PROTEIN A"/>
    <property type="match status" value="1"/>
</dbReference>
<dbReference type="InterPro" id="IPR036291">
    <property type="entry name" value="NAD(P)-bd_dom_sf"/>
</dbReference>
<reference evidence="1 2" key="1">
    <citation type="submission" date="2022-08" db="EMBL/GenBank/DDBJ databases">
        <title>novel species in genus Aeromicrobium.</title>
        <authorList>
            <person name="Ye L."/>
        </authorList>
    </citation>
    <scope>NUCLEOTIDE SEQUENCE [LARGE SCALE GENOMIC DNA]</scope>
    <source>
        <strain evidence="2">zg-Y1379</strain>
    </source>
</reference>
<evidence type="ECO:0000313" key="2">
    <source>
        <dbReference type="Proteomes" id="UP001316184"/>
    </source>
</evidence>
<dbReference type="SUPFAM" id="SSF51735">
    <property type="entry name" value="NAD(P)-binding Rossmann-fold domains"/>
    <property type="match status" value="1"/>
</dbReference>
<protein>
    <submittedName>
        <fullName evidence="1">NAD(P)H-binding protein</fullName>
    </submittedName>
</protein>